<dbReference type="InterPro" id="IPR036890">
    <property type="entry name" value="HATPase_C_sf"/>
</dbReference>
<evidence type="ECO:0000256" key="4">
    <source>
        <dbReference type="ARBA" id="ARBA00022679"/>
    </source>
</evidence>
<evidence type="ECO:0000256" key="6">
    <source>
        <dbReference type="ARBA" id="ARBA00022777"/>
    </source>
</evidence>
<dbReference type="Proteomes" id="UP000000719">
    <property type="component" value="Chromosome"/>
</dbReference>
<evidence type="ECO:0000256" key="2">
    <source>
        <dbReference type="ARBA" id="ARBA00022475"/>
    </source>
</evidence>
<keyword evidence="6 12" id="KW-0418">Kinase</keyword>
<keyword evidence="7 10" id="KW-1133">Transmembrane helix</keyword>
<evidence type="ECO:0000256" key="3">
    <source>
        <dbReference type="ARBA" id="ARBA00022553"/>
    </source>
</evidence>
<dbReference type="Gene3D" id="6.10.340.10">
    <property type="match status" value="1"/>
</dbReference>
<dbReference type="PANTHER" id="PTHR34220">
    <property type="entry name" value="SENSOR HISTIDINE KINASE YPDA"/>
    <property type="match status" value="1"/>
</dbReference>
<dbReference type="InterPro" id="IPR010559">
    <property type="entry name" value="Sig_transdc_His_kin_internal"/>
</dbReference>
<dbReference type="CDD" id="cd12912">
    <property type="entry name" value="PDC2_MCP_like"/>
    <property type="match status" value="1"/>
</dbReference>
<dbReference type="SMART" id="SM00304">
    <property type="entry name" value="HAMP"/>
    <property type="match status" value="1"/>
</dbReference>
<evidence type="ECO:0000259" key="11">
    <source>
        <dbReference type="PROSITE" id="PS50885"/>
    </source>
</evidence>
<protein>
    <submittedName>
        <fullName evidence="12">Histidine kinase internal region</fullName>
    </submittedName>
</protein>
<evidence type="ECO:0000256" key="1">
    <source>
        <dbReference type="ARBA" id="ARBA00004651"/>
    </source>
</evidence>
<dbReference type="SUPFAM" id="SSF55874">
    <property type="entry name" value="ATPase domain of HSP90 chaperone/DNA topoisomerase II/histidine kinase"/>
    <property type="match status" value="1"/>
</dbReference>
<dbReference type="Pfam" id="PF06580">
    <property type="entry name" value="His_kinase"/>
    <property type="match status" value="1"/>
</dbReference>
<dbReference type="PANTHER" id="PTHR34220:SF7">
    <property type="entry name" value="SENSOR HISTIDINE KINASE YPDA"/>
    <property type="match status" value="1"/>
</dbReference>
<dbReference type="AlphaFoldDB" id="B8CZL3"/>
<keyword evidence="5 10" id="KW-0812">Transmembrane</keyword>
<feature type="transmembrane region" description="Helical" evidence="10">
    <location>
        <begin position="24"/>
        <end position="44"/>
    </location>
</feature>
<dbReference type="RefSeq" id="WP_015923701.1">
    <property type="nucleotide sequence ID" value="NC_011899.1"/>
</dbReference>
<dbReference type="CDD" id="cd06225">
    <property type="entry name" value="HAMP"/>
    <property type="match status" value="1"/>
</dbReference>
<dbReference type="EMBL" id="CP001098">
    <property type="protein sequence ID" value="ACL70732.1"/>
    <property type="molecule type" value="Genomic_DNA"/>
</dbReference>
<evidence type="ECO:0000256" key="5">
    <source>
        <dbReference type="ARBA" id="ARBA00022692"/>
    </source>
</evidence>
<gene>
    <name evidence="12" type="ordered locus">Hore_19850</name>
</gene>
<feature type="coiled-coil region" evidence="9">
    <location>
        <begin position="353"/>
        <end position="392"/>
    </location>
</feature>
<evidence type="ECO:0000256" key="9">
    <source>
        <dbReference type="SAM" id="Coils"/>
    </source>
</evidence>
<proteinExistence type="predicted"/>
<dbReference type="GO" id="GO:0005886">
    <property type="term" value="C:plasma membrane"/>
    <property type="evidence" value="ECO:0007669"/>
    <property type="project" value="UniProtKB-SubCell"/>
</dbReference>
<keyword evidence="2" id="KW-1003">Cell membrane</keyword>
<evidence type="ECO:0000256" key="8">
    <source>
        <dbReference type="ARBA" id="ARBA00023136"/>
    </source>
</evidence>
<dbReference type="InterPro" id="IPR050640">
    <property type="entry name" value="Bact_2-comp_sensor_kinase"/>
</dbReference>
<dbReference type="Pfam" id="PF00672">
    <property type="entry name" value="HAMP"/>
    <property type="match status" value="1"/>
</dbReference>
<accession>B8CZL3</accession>
<evidence type="ECO:0000313" key="12">
    <source>
        <dbReference type="EMBL" id="ACL70732.1"/>
    </source>
</evidence>
<dbReference type="Gene3D" id="3.30.450.20">
    <property type="entry name" value="PAS domain"/>
    <property type="match status" value="1"/>
</dbReference>
<dbReference type="InterPro" id="IPR003594">
    <property type="entry name" value="HATPase_dom"/>
</dbReference>
<dbReference type="InterPro" id="IPR003660">
    <property type="entry name" value="HAMP_dom"/>
</dbReference>
<name>B8CZL3_HALOH</name>
<dbReference type="KEGG" id="hor:Hore_19850"/>
<dbReference type="eggNOG" id="COG2972">
    <property type="taxonomic scope" value="Bacteria"/>
</dbReference>
<dbReference type="PROSITE" id="PS50885">
    <property type="entry name" value="HAMP"/>
    <property type="match status" value="1"/>
</dbReference>
<keyword evidence="3" id="KW-0597">Phosphoprotein</keyword>
<feature type="transmembrane region" description="Helical" evidence="10">
    <location>
        <begin position="299"/>
        <end position="318"/>
    </location>
</feature>
<keyword evidence="9" id="KW-0175">Coiled coil</keyword>
<dbReference type="HOGENOM" id="CLU_020473_6_1_9"/>
<dbReference type="GO" id="GO:0000155">
    <property type="term" value="F:phosphorelay sensor kinase activity"/>
    <property type="evidence" value="ECO:0007669"/>
    <property type="project" value="InterPro"/>
</dbReference>
<dbReference type="Gene3D" id="3.30.565.10">
    <property type="entry name" value="Histidine kinase-like ATPase, C-terminal domain"/>
    <property type="match status" value="1"/>
</dbReference>
<feature type="domain" description="HAMP" evidence="11">
    <location>
        <begin position="320"/>
        <end position="372"/>
    </location>
</feature>
<dbReference type="Pfam" id="PF02518">
    <property type="entry name" value="HATPase_c"/>
    <property type="match status" value="1"/>
</dbReference>
<dbReference type="SUPFAM" id="SSF158472">
    <property type="entry name" value="HAMP domain-like"/>
    <property type="match status" value="1"/>
</dbReference>
<keyword evidence="4" id="KW-0808">Transferase</keyword>
<organism evidence="12 13">
    <name type="scientific">Halothermothrix orenii (strain H 168 / OCM 544 / DSM 9562)</name>
    <dbReference type="NCBI Taxonomy" id="373903"/>
    <lineage>
        <taxon>Bacteria</taxon>
        <taxon>Bacillati</taxon>
        <taxon>Bacillota</taxon>
        <taxon>Clostridia</taxon>
        <taxon>Halanaerobiales</taxon>
        <taxon>Halothermotrichaceae</taxon>
        <taxon>Halothermothrix</taxon>
    </lineage>
</organism>
<dbReference type="Pfam" id="PF02743">
    <property type="entry name" value="dCache_1"/>
    <property type="match status" value="1"/>
</dbReference>
<reference evidence="12 13" key="1">
    <citation type="journal article" date="2009" name="PLoS ONE">
        <title>Genome analysis of the anaerobic thermohalophilic bacterium Halothermothrix orenii.</title>
        <authorList>
            <person name="Mavromatis K."/>
            <person name="Ivanova N."/>
            <person name="Anderson I."/>
            <person name="Lykidis A."/>
            <person name="Hooper S.D."/>
            <person name="Sun H."/>
            <person name="Kunin V."/>
            <person name="Lapidus A."/>
            <person name="Hugenholtz P."/>
            <person name="Patel B."/>
            <person name="Kyrpides N.C."/>
        </authorList>
    </citation>
    <scope>NUCLEOTIDE SEQUENCE [LARGE SCALE GENOMIC DNA]</scope>
    <source>
        <strain evidence="13">H 168 / OCM 544 / DSM 9562</strain>
    </source>
</reference>
<keyword evidence="8 10" id="KW-0472">Membrane</keyword>
<evidence type="ECO:0000313" key="13">
    <source>
        <dbReference type="Proteomes" id="UP000000719"/>
    </source>
</evidence>
<evidence type="ECO:0000256" key="10">
    <source>
        <dbReference type="SAM" id="Phobius"/>
    </source>
</evidence>
<evidence type="ECO:0000256" key="7">
    <source>
        <dbReference type="ARBA" id="ARBA00022989"/>
    </source>
</evidence>
<dbReference type="InterPro" id="IPR033479">
    <property type="entry name" value="dCache_1"/>
</dbReference>
<dbReference type="STRING" id="373903.Hore_19850"/>
<comment type="subcellular location">
    <subcellularLocation>
        <location evidence="1">Cell membrane</location>
        <topology evidence="1">Multi-pass membrane protein</topology>
    </subcellularLocation>
</comment>
<keyword evidence="13" id="KW-1185">Reference proteome</keyword>
<sequence length="595" mass="68501">MKALKKIMQTLSSLFQIQTLRTKLVFSFLLFGLVPFLIFAFFSYNKYLGALQERITTYSEGVVSRMQKDLDEYLQDVNSLLNMKDDYYINQFIKLKRAGDFEGNRKYTFRLWEDFSTLTRIKEGIEDVALTFDDGKRFSTYGLYYAIPETMALYNKIIKEDRDSYIVTRPHCNFMNKPVITVARVFNPGSPEEKVMISADISLDILDSITGVKLGKKGYVFVVDRLGNIIYHPDRKLIGSKSQFINTGWLKSGSNNRIISREGKQYILTYTVSRKTGWYIVSLAPAREISGQLHQLKNITLGIILLVLLTVVLLTVYLSNTLTRPIRKLEHLTNRAANNDLSVKIKISGNDEIAQLGNSFNKMIERIKKLMQENIEEQKLIRKLEMESLENQIKPHFIYNTLDLIIGYLESNNSKKASFLIEALGKFFRLSLSHGKELVMVKNEIEHVKNYLYIQQQRHGEEYEYIIDIKDKEILTEYMPKLLLQPLVENAIYHGILKVNKSGLIIVRGYRKGEDIFFDVIDNGVGMSREKVDEINSILRGEMGVEDEKQYFGLRNVNERIKLKFGPDYGLYLDSDIGAGTKATIKIGVIKNDGD</sequence>